<sequence>MVLCHCCGSLARNIGKVATALRAMYPAARIIIAADLEKGKTSPAQTAKDAAAAVGAVLAYPDFSVLKTRKTRPIFNDLLVIGGAAAVGDAYDIAAAAMPVLRPLWKPQRLRSILHDHGGWRSCRFACCGSGCHC</sequence>
<gene>
    <name evidence="1" type="ORF">CXB77_06060</name>
</gene>
<keyword evidence="2" id="KW-1185">Reference proteome</keyword>
<evidence type="ECO:0000313" key="2">
    <source>
        <dbReference type="Proteomes" id="UP000239936"/>
    </source>
</evidence>
<accession>A0A2S7XSN8</accession>
<keyword evidence="1" id="KW-0614">Plasmid</keyword>
<dbReference type="EMBL" id="PPGH01000033">
    <property type="protein sequence ID" value="PQJ96764.1"/>
    <property type="molecule type" value="Genomic_DNA"/>
</dbReference>
<proteinExistence type="predicted"/>
<comment type="caution">
    <text evidence="1">The sequence shown here is derived from an EMBL/GenBank/DDBJ whole genome shotgun (WGS) entry which is preliminary data.</text>
</comment>
<reference evidence="1 2" key="1">
    <citation type="submission" date="2018-01" db="EMBL/GenBank/DDBJ databases">
        <title>The complete genome sequence of Chromatium okenii LaCa, a purple sulfur bacterium with a turbulent life.</title>
        <authorList>
            <person name="Luedin S.M."/>
            <person name="Liechti N."/>
            <person name="Storelli N."/>
            <person name="Danza F."/>
            <person name="Wittwer M."/>
            <person name="Pothier J.F."/>
            <person name="Tonolla M.A."/>
        </authorList>
    </citation>
    <scope>NUCLEOTIDE SEQUENCE [LARGE SCALE GENOMIC DNA]</scope>
    <source>
        <strain evidence="1 2">LaCa</strain>
        <plasmid evidence="1">pCok152</plasmid>
    </source>
</reference>
<name>A0A2S7XSN8_9GAMM</name>
<dbReference type="AlphaFoldDB" id="A0A2S7XSN8"/>
<protein>
    <submittedName>
        <fullName evidence="1">Uncharacterized protein</fullName>
    </submittedName>
</protein>
<organism evidence="1 2">
    <name type="scientific">Chromatium okenii</name>
    <dbReference type="NCBI Taxonomy" id="61644"/>
    <lineage>
        <taxon>Bacteria</taxon>
        <taxon>Pseudomonadati</taxon>
        <taxon>Pseudomonadota</taxon>
        <taxon>Gammaproteobacteria</taxon>
        <taxon>Chromatiales</taxon>
        <taxon>Chromatiaceae</taxon>
        <taxon>Chromatium</taxon>
    </lineage>
</organism>
<evidence type="ECO:0000313" key="1">
    <source>
        <dbReference type="EMBL" id="PQJ96764.1"/>
    </source>
</evidence>
<dbReference type="Proteomes" id="UP000239936">
    <property type="component" value="Unassembled WGS sequence"/>
</dbReference>
<geneLocation type="plasmid" evidence="1">
    <name>pCok152</name>
</geneLocation>